<evidence type="ECO:0000313" key="1">
    <source>
        <dbReference type="EMBL" id="SUZ83416.1"/>
    </source>
</evidence>
<name>A0A381QVH2_9ZZZZ</name>
<accession>A0A381QVH2</accession>
<protein>
    <submittedName>
        <fullName evidence="1">Uncharacterized protein</fullName>
    </submittedName>
</protein>
<sequence length="43" mass="4370">MLQSNIAGSDGRVRLTWTVNNSGSYVATGTAGNFPIGGNASVQ</sequence>
<dbReference type="EMBL" id="UINC01001549">
    <property type="protein sequence ID" value="SUZ83416.1"/>
    <property type="molecule type" value="Genomic_DNA"/>
</dbReference>
<gene>
    <name evidence="1" type="ORF">METZ01_LOCUS36270</name>
</gene>
<dbReference type="AlphaFoldDB" id="A0A381QVH2"/>
<proteinExistence type="predicted"/>
<reference evidence="1" key="1">
    <citation type="submission" date="2018-05" db="EMBL/GenBank/DDBJ databases">
        <authorList>
            <person name="Lanie J.A."/>
            <person name="Ng W.-L."/>
            <person name="Kazmierczak K.M."/>
            <person name="Andrzejewski T.M."/>
            <person name="Davidsen T.M."/>
            <person name="Wayne K.J."/>
            <person name="Tettelin H."/>
            <person name="Glass J.I."/>
            <person name="Rusch D."/>
            <person name="Podicherti R."/>
            <person name="Tsui H.-C.T."/>
            <person name="Winkler M.E."/>
        </authorList>
    </citation>
    <scope>NUCLEOTIDE SEQUENCE</scope>
</reference>
<organism evidence="1">
    <name type="scientific">marine metagenome</name>
    <dbReference type="NCBI Taxonomy" id="408172"/>
    <lineage>
        <taxon>unclassified sequences</taxon>
        <taxon>metagenomes</taxon>
        <taxon>ecological metagenomes</taxon>
    </lineage>
</organism>